<dbReference type="KEGG" id="fam:OYT1_ch1925"/>
<dbReference type="OrthoDB" id="9781578at2"/>
<gene>
    <name evidence="2" type="ORF">OYT1_ch1925</name>
</gene>
<reference evidence="2 3" key="1">
    <citation type="submission" date="2018-06" db="EMBL/GenBank/DDBJ databases">
        <title>OYT1 Genome Sequencing.</title>
        <authorList>
            <person name="Kato S."/>
            <person name="Itoh T."/>
            <person name="Ohkuma M."/>
        </authorList>
    </citation>
    <scope>NUCLEOTIDE SEQUENCE [LARGE SCALE GENOMIC DNA]</scope>
    <source>
        <strain evidence="2 3">OYT1</strain>
    </source>
</reference>
<proteinExistence type="predicted"/>
<feature type="transmembrane region" description="Helical" evidence="1">
    <location>
        <begin position="45"/>
        <end position="66"/>
    </location>
</feature>
<dbReference type="AlphaFoldDB" id="A0A2Z6GCV1"/>
<sequence length="198" mass="22702">MRIKSHWFKDGRERTPQEIADALAFVAWRIADNALRNTRKADFEIAVGVQYFSFLAEFLHFLIMVADRIAYRQLSAEERNSFTGTLANRLAETFAENESRLMGGTQAESKQRFIAQVNLRAGEYADFGYGEDGPDYTFMRYLAFCLSGIMDAKDSDWIIDQIISIEAPEAVKMMEKTLRDLFETEPRPPRRRSSSSGD</sequence>
<dbReference type="RefSeq" id="WP_062626119.1">
    <property type="nucleotide sequence ID" value="NZ_AP018738.1"/>
</dbReference>
<keyword evidence="1" id="KW-1133">Transmembrane helix</keyword>
<evidence type="ECO:0000256" key="1">
    <source>
        <dbReference type="SAM" id="Phobius"/>
    </source>
</evidence>
<organism evidence="2 3">
    <name type="scientific">Ferriphaselus amnicola</name>
    <dbReference type="NCBI Taxonomy" id="1188319"/>
    <lineage>
        <taxon>Bacteria</taxon>
        <taxon>Pseudomonadati</taxon>
        <taxon>Pseudomonadota</taxon>
        <taxon>Betaproteobacteria</taxon>
        <taxon>Nitrosomonadales</taxon>
        <taxon>Gallionellaceae</taxon>
        <taxon>Ferriphaselus</taxon>
    </lineage>
</organism>
<evidence type="ECO:0000313" key="2">
    <source>
        <dbReference type="EMBL" id="BBE51451.1"/>
    </source>
</evidence>
<keyword evidence="3" id="KW-1185">Reference proteome</keyword>
<name>A0A2Z6GCV1_9PROT</name>
<dbReference type="Proteomes" id="UP000033070">
    <property type="component" value="Chromosome"/>
</dbReference>
<accession>A0A2Z6GCV1</accession>
<dbReference type="EMBL" id="AP018738">
    <property type="protein sequence ID" value="BBE51451.1"/>
    <property type="molecule type" value="Genomic_DNA"/>
</dbReference>
<evidence type="ECO:0000313" key="3">
    <source>
        <dbReference type="Proteomes" id="UP000033070"/>
    </source>
</evidence>
<dbReference type="STRING" id="1188319.OYT1_00917"/>
<keyword evidence="1" id="KW-0812">Transmembrane</keyword>
<protein>
    <submittedName>
        <fullName evidence="2">Uncharacterized protein</fullName>
    </submittedName>
</protein>
<keyword evidence="1" id="KW-0472">Membrane</keyword>